<feature type="transmembrane region" description="Helical" evidence="6">
    <location>
        <begin position="12"/>
        <end position="39"/>
    </location>
</feature>
<feature type="transmembrane region" description="Helical" evidence="6">
    <location>
        <begin position="279"/>
        <end position="312"/>
    </location>
</feature>
<dbReference type="KEGG" id="paek:D3873_07955"/>
<evidence type="ECO:0000313" key="8">
    <source>
        <dbReference type="Proteomes" id="UP000265725"/>
    </source>
</evidence>
<keyword evidence="5 6" id="KW-0472">Membrane</keyword>
<feature type="transmembrane region" description="Helical" evidence="6">
    <location>
        <begin position="190"/>
        <end position="209"/>
    </location>
</feature>
<dbReference type="Pfam" id="PF01594">
    <property type="entry name" value="AI-2E_transport"/>
    <property type="match status" value="1"/>
</dbReference>
<proteinExistence type="inferred from homology"/>
<dbReference type="OrthoDB" id="9774361at2"/>
<accession>A0A385YWE5</accession>
<gene>
    <name evidence="7" type="ORF">D3873_07955</name>
</gene>
<evidence type="ECO:0000256" key="5">
    <source>
        <dbReference type="ARBA" id="ARBA00023136"/>
    </source>
</evidence>
<protein>
    <submittedName>
        <fullName evidence="7">AI-2E family transporter</fullName>
    </submittedName>
</protein>
<feature type="transmembrane region" description="Helical" evidence="6">
    <location>
        <begin position="221"/>
        <end position="243"/>
    </location>
</feature>
<evidence type="ECO:0000313" key="7">
    <source>
        <dbReference type="EMBL" id="AYC29832.1"/>
    </source>
</evidence>
<feature type="transmembrane region" description="Helical" evidence="6">
    <location>
        <begin position="59"/>
        <end position="82"/>
    </location>
</feature>
<dbReference type="EMBL" id="CP032418">
    <property type="protein sequence ID" value="AYC29832.1"/>
    <property type="molecule type" value="Genomic_DNA"/>
</dbReference>
<comment type="similarity">
    <text evidence="2">Belongs to the autoinducer-2 exporter (AI-2E) (TC 2.A.86) family.</text>
</comment>
<evidence type="ECO:0000256" key="1">
    <source>
        <dbReference type="ARBA" id="ARBA00004141"/>
    </source>
</evidence>
<keyword evidence="8" id="KW-1185">Reference proteome</keyword>
<sequence>MSYLFQKIEWKKMILILLIIGIAFHAMPLTAGIIVAYFLSPISLFLTNRLKIPRIFSTLLTLFLFCLIAAASASIFLTLTWLQIKDTIYLLQQGTLLDSPTSNQILSALDRQLILYMEKIQTTIPSILSEIPTKFFEFVLFCFALFFSLYESFRNRYWIFDFFPRKIKKEALFFFQKSTSLLTIFVKIETQLLLVTFVVLSTGFLIIGFHSPLQASSLITLADLIPFIGTGMILFPMIVYFILIDSKMIAIYLTCLYCILIIIRQLLENYLWANSVHTRPIITFFIGAASIIFFGIYGLILSPIFLATYYHFTSNNER</sequence>
<evidence type="ECO:0000256" key="3">
    <source>
        <dbReference type="ARBA" id="ARBA00022692"/>
    </source>
</evidence>
<dbReference type="GO" id="GO:0016020">
    <property type="term" value="C:membrane"/>
    <property type="evidence" value="ECO:0007669"/>
    <property type="project" value="UniProtKB-SubCell"/>
</dbReference>
<evidence type="ECO:0000256" key="2">
    <source>
        <dbReference type="ARBA" id="ARBA00009773"/>
    </source>
</evidence>
<organism evidence="7 8">
    <name type="scientific">Paenisporosarcina cavernae</name>
    <dbReference type="NCBI Taxonomy" id="2320858"/>
    <lineage>
        <taxon>Bacteria</taxon>
        <taxon>Bacillati</taxon>
        <taxon>Bacillota</taxon>
        <taxon>Bacilli</taxon>
        <taxon>Bacillales</taxon>
        <taxon>Caryophanaceae</taxon>
        <taxon>Paenisporosarcina</taxon>
    </lineage>
</organism>
<reference evidence="8" key="1">
    <citation type="submission" date="2018-09" db="EMBL/GenBank/DDBJ databases">
        <authorList>
            <person name="Zhu H."/>
        </authorList>
    </citation>
    <scope>NUCLEOTIDE SEQUENCE [LARGE SCALE GENOMIC DNA]</scope>
    <source>
        <strain evidence="8">K2R23-3</strain>
    </source>
</reference>
<dbReference type="Proteomes" id="UP000265725">
    <property type="component" value="Chromosome"/>
</dbReference>
<dbReference type="InterPro" id="IPR002549">
    <property type="entry name" value="AI-2E-like"/>
</dbReference>
<keyword evidence="3 6" id="KW-0812">Transmembrane</keyword>
<evidence type="ECO:0000256" key="4">
    <source>
        <dbReference type="ARBA" id="ARBA00022989"/>
    </source>
</evidence>
<evidence type="ECO:0000256" key="6">
    <source>
        <dbReference type="SAM" id="Phobius"/>
    </source>
</evidence>
<keyword evidence="4 6" id="KW-1133">Transmembrane helix</keyword>
<feature type="transmembrane region" description="Helical" evidence="6">
    <location>
        <begin position="249"/>
        <end position="267"/>
    </location>
</feature>
<name>A0A385YWE5_9BACL</name>
<comment type="subcellular location">
    <subcellularLocation>
        <location evidence="1">Membrane</location>
        <topology evidence="1">Multi-pass membrane protein</topology>
    </subcellularLocation>
</comment>
<dbReference type="AlphaFoldDB" id="A0A385YWE5"/>